<evidence type="ECO:0000313" key="2">
    <source>
        <dbReference type="Proteomes" id="UP000504640"/>
    </source>
</evidence>
<evidence type="ECO:0000313" key="3">
    <source>
        <dbReference type="RefSeq" id="XP_032125474.1"/>
    </source>
</evidence>
<reference evidence="3" key="1">
    <citation type="submission" date="2025-08" db="UniProtKB">
        <authorList>
            <consortium name="RefSeq"/>
        </authorList>
    </citation>
    <scope>IDENTIFICATION</scope>
    <source>
        <tissue evidence="3">Blood</tissue>
    </source>
</reference>
<feature type="region of interest" description="Disordered" evidence="1">
    <location>
        <begin position="1"/>
        <end position="34"/>
    </location>
</feature>
<name>A0A6J3H6P3_SAPAP</name>
<organism evidence="2 3">
    <name type="scientific">Sapajus apella</name>
    <name type="common">Brown-capped capuchin</name>
    <name type="synonym">Cebus apella</name>
    <dbReference type="NCBI Taxonomy" id="9515"/>
    <lineage>
        <taxon>Eukaryota</taxon>
        <taxon>Metazoa</taxon>
        <taxon>Chordata</taxon>
        <taxon>Craniata</taxon>
        <taxon>Vertebrata</taxon>
        <taxon>Euteleostomi</taxon>
        <taxon>Mammalia</taxon>
        <taxon>Eutheria</taxon>
        <taxon>Euarchontoglires</taxon>
        <taxon>Primates</taxon>
        <taxon>Haplorrhini</taxon>
        <taxon>Platyrrhini</taxon>
        <taxon>Cebidae</taxon>
        <taxon>Cebinae</taxon>
        <taxon>Sapajus</taxon>
    </lineage>
</organism>
<dbReference type="AlphaFoldDB" id="A0A6J3H6P3"/>
<sequence length="181" mass="20839">MPSWPERRGKVFISLPTPPPEIDSRRKKRKGPEAKAGLAWRLGKQFTHRICRILASLNYLALASPAPRHVQELPQQWDPGYEQRLSAGRPTTVRTSFALAPPRPADARRRGVLWELWFPSSRLYNRIRRESADYNPQHAAPRKPSLSREKTNRCYSFGVGKSGQVDRSQHRSCLVKWRGPH</sequence>
<gene>
    <name evidence="3" type="primary">LOC116543758</name>
</gene>
<proteinExistence type="predicted"/>
<dbReference type="Proteomes" id="UP000504640">
    <property type="component" value="Unplaced"/>
</dbReference>
<dbReference type="RefSeq" id="XP_032125474.1">
    <property type="nucleotide sequence ID" value="XM_032269583.1"/>
</dbReference>
<accession>A0A6J3H6P3</accession>
<evidence type="ECO:0000256" key="1">
    <source>
        <dbReference type="SAM" id="MobiDB-lite"/>
    </source>
</evidence>
<protein>
    <submittedName>
        <fullName evidence="3">Uncharacterized protein LOC116543758</fullName>
    </submittedName>
</protein>
<dbReference type="GeneID" id="116543758"/>
<keyword evidence="2" id="KW-1185">Reference proteome</keyword>